<gene>
    <name evidence="1" type="ORF">E8L99_13205</name>
</gene>
<dbReference type="Proteomes" id="UP000298588">
    <property type="component" value="Chromosome"/>
</dbReference>
<evidence type="ECO:0000313" key="2">
    <source>
        <dbReference type="Proteomes" id="UP000298588"/>
    </source>
</evidence>
<dbReference type="RefSeq" id="WP_137099979.1">
    <property type="nucleotide sequence ID" value="NZ_CP039865.1"/>
</dbReference>
<dbReference type="KEGG" id="paqt:E8L99_13205"/>
<keyword evidence="2" id="KW-1185">Reference proteome</keyword>
<name>A0A4D7QH67_9HYPH</name>
<reference evidence="1 2" key="1">
    <citation type="submission" date="2019-04" db="EMBL/GenBank/DDBJ databases">
        <title>Phreatobacter aquaticus sp. nov.</title>
        <authorList>
            <person name="Choi A."/>
            <person name="Baek K."/>
        </authorList>
    </citation>
    <scope>NUCLEOTIDE SEQUENCE [LARGE SCALE GENOMIC DNA]</scope>
    <source>
        <strain evidence="1 2">NMCR1094</strain>
    </source>
</reference>
<proteinExistence type="predicted"/>
<evidence type="ECO:0000313" key="1">
    <source>
        <dbReference type="EMBL" id="QCK86648.1"/>
    </source>
</evidence>
<organism evidence="1 2">
    <name type="scientific">Phreatobacter aquaticus</name>
    <dbReference type="NCBI Taxonomy" id="2570229"/>
    <lineage>
        <taxon>Bacteria</taxon>
        <taxon>Pseudomonadati</taxon>
        <taxon>Pseudomonadota</taxon>
        <taxon>Alphaproteobacteria</taxon>
        <taxon>Hyphomicrobiales</taxon>
        <taxon>Phreatobacteraceae</taxon>
        <taxon>Phreatobacter</taxon>
    </lineage>
</organism>
<dbReference type="OrthoDB" id="8433260at2"/>
<sequence length="480" mass="53002">MTDASTLTDSPDTKTAPSQMERLKLYLAALPESAKRLLATEIERGRLHGNEIPGGDLILSVLQPDIRSLPGKAESRASDTSRLLFRSVEPFAIDERLDPKIKGRVTRDSLANIWTWLSRDLVPAETKALEAKLQSAQTAEEPDIAQREVMVFIKTIRPAIDKAIEDGVQTEIGRKRLWSRLGDEHVLDDLKDVLRIWSEASNVAQVVNKTPNTIKNLADEGLANARALFDPIASGRPELLPILLALFQNRLVHRAQLARLAAAAVDSDDAIKIIAHPYRAAIDLVICDIERAAIRAGAALKAGKTDKVVAAVKEFHDSVRTLRTDVNMSGDGPWQKRVAKCRTELARLLTAEIEPIPGTMRRLLRSRQRDDFAVEPITEDVVLEIEARLDILTVARNCAAEIALNEVTLRVFTEIQGYLDPTLTKLLDSIRAAPDVDRSLKISQIEAAIRFSARIFGASYAQLLQKAADVAIRSDKAAVR</sequence>
<accession>A0A4D7QH67</accession>
<protein>
    <submittedName>
        <fullName evidence="1">Uncharacterized protein</fullName>
    </submittedName>
</protein>
<dbReference type="EMBL" id="CP039865">
    <property type="protein sequence ID" value="QCK86648.1"/>
    <property type="molecule type" value="Genomic_DNA"/>
</dbReference>
<dbReference type="AlphaFoldDB" id="A0A4D7QH67"/>